<dbReference type="PANTHER" id="PTHR35318">
    <property type="entry name" value="BNAA10G08410D PROTEIN"/>
    <property type="match status" value="1"/>
</dbReference>
<reference evidence="2 3" key="1">
    <citation type="submission" date="2024-02" db="EMBL/GenBank/DDBJ databases">
        <title>High-quality chromosome-scale genome assembly of Pensacola bahiagrass (Paspalum notatum Flugge var. saurae).</title>
        <authorList>
            <person name="Vega J.M."/>
            <person name="Podio M."/>
            <person name="Orjuela J."/>
            <person name="Siena L.A."/>
            <person name="Pessino S.C."/>
            <person name="Combes M.C."/>
            <person name="Mariac C."/>
            <person name="Albertini E."/>
            <person name="Pupilli F."/>
            <person name="Ortiz J.P.A."/>
            <person name="Leblanc O."/>
        </authorList>
    </citation>
    <scope>NUCLEOTIDE SEQUENCE [LARGE SCALE GENOMIC DNA]</scope>
    <source>
        <strain evidence="2">R1</strain>
        <tissue evidence="2">Leaf</tissue>
    </source>
</reference>
<evidence type="ECO:0000313" key="2">
    <source>
        <dbReference type="EMBL" id="WVZ95141.1"/>
    </source>
</evidence>
<evidence type="ECO:0000256" key="1">
    <source>
        <dbReference type="SAM" id="MobiDB-lite"/>
    </source>
</evidence>
<protein>
    <submittedName>
        <fullName evidence="2">Uncharacterized protein</fullName>
    </submittedName>
</protein>
<organism evidence="2 3">
    <name type="scientific">Paspalum notatum var. saurae</name>
    <dbReference type="NCBI Taxonomy" id="547442"/>
    <lineage>
        <taxon>Eukaryota</taxon>
        <taxon>Viridiplantae</taxon>
        <taxon>Streptophyta</taxon>
        <taxon>Embryophyta</taxon>
        <taxon>Tracheophyta</taxon>
        <taxon>Spermatophyta</taxon>
        <taxon>Magnoliopsida</taxon>
        <taxon>Liliopsida</taxon>
        <taxon>Poales</taxon>
        <taxon>Poaceae</taxon>
        <taxon>PACMAD clade</taxon>
        <taxon>Panicoideae</taxon>
        <taxon>Andropogonodae</taxon>
        <taxon>Paspaleae</taxon>
        <taxon>Paspalinae</taxon>
        <taxon>Paspalum</taxon>
    </lineage>
</organism>
<feature type="compositionally biased region" description="Basic residues" evidence="1">
    <location>
        <begin position="36"/>
        <end position="45"/>
    </location>
</feature>
<dbReference type="PANTHER" id="PTHR35318:SF2">
    <property type="entry name" value="OS08G0138900 PROTEIN"/>
    <property type="match status" value="1"/>
</dbReference>
<dbReference type="AlphaFoldDB" id="A0AAQ3XER0"/>
<dbReference type="EMBL" id="CP144753">
    <property type="protein sequence ID" value="WVZ95141.1"/>
    <property type="molecule type" value="Genomic_DNA"/>
</dbReference>
<accession>A0AAQ3XER0</accession>
<keyword evidence="3" id="KW-1185">Reference proteome</keyword>
<gene>
    <name evidence="2" type="ORF">U9M48_040942</name>
</gene>
<dbReference type="Proteomes" id="UP001341281">
    <property type="component" value="Chromosome 09"/>
</dbReference>
<name>A0AAQ3XER0_PASNO</name>
<feature type="region of interest" description="Disordered" evidence="1">
    <location>
        <begin position="20"/>
        <end position="51"/>
    </location>
</feature>
<proteinExistence type="predicted"/>
<sequence length="115" mass="12391">MRLLSFVPCGCRAGPIDDAPPVDHRAAAARDAAAATRRRRRRRAAAARSAVGAAPQWRPSLGDICEEYDGTAAAAGPARARKAASWYVARVLPRSHSDEYRHSSMPAFAPTAYLF</sequence>
<evidence type="ECO:0000313" key="3">
    <source>
        <dbReference type="Proteomes" id="UP001341281"/>
    </source>
</evidence>